<dbReference type="EMBL" id="QXFT01000755">
    <property type="protein sequence ID" value="KAE9336460.1"/>
    <property type="molecule type" value="Genomic_DNA"/>
</dbReference>
<proteinExistence type="predicted"/>
<sequence length="297" mass="32516">MSVAQSASSRRTPDRESSLFGTTVAGSDESKFSNISGSRSSGRVSSSSSSMWSFGGAEASNAASAPVMCQGAGGVPGIKDISNKPPVMRSSFDLYAVQLQTYLTRLGLWGTIDGSDARPLCDVSLQAAFDARDNATREAILRGVPDGDAEMICHERSAREMWIRFENKQAKREFANHTFACGQLYSNKYTREVNRSDWLGEMQSHLQELSRYGKVFNDEESAEILLANVTRTNIEVVRQFSRHYATLALPGVQQMTPNAAQVMNALLAEEDLDEKVAEEVPRASISSAKKNPKQQSK</sequence>
<feature type="compositionally biased region" description="Polar residues" evidence="1">
    <location>
        <begin position="1"/>
        <end position="10"/>
    </location>
</feature>
<accession>A0A6A4FI58</accession>
<organism evidence="2 3">
    <name type="scientific">Phytophthora rubi</name>
    <dbReference type="NCBI Taxonomy" id="129364"/>
    <lineage>
        <taxon>Eukaryota</taxon>
        <taxon>Sar</taxon>
        <taxon>Stramenopiles</taxon>
        <taxon>Oomycota</taxon>
        <taxon>Peronosporomycetes</taxon>
        <taxon>Peronosporales</taxon>
        <taxon>Peronosporaceae</taxon>
        <taxon>Phytophthora</taxon>
    </lineage>
</organism>
<name>A0A6A4FI58_9STRA</name>
<feature type="region of interest" description="Disordered" evidence="1">
    <location>
        <begin position="1"/>
        <end position="47"/>
    </location>
</feature>
<dbReference type="Proteomes" id="UP000434957">
    <property type="component" value="Unassembled WGS sequence"/>
</dbReference>
<dbReference type="AlphaFoldDB" id="A0A6A4FI58"/>
<evidence type="ECO:0000313" key="2">
    <source>
        <dbReference type="EMBL" id="KAE9336460.1"/>
    </source>
</evidence>
<reference evidence="2 3" key="1">
    <citation type="submission" date="2018-08" db="EMBL/GenBank/DDBJ databases">
        <title>Genomic investigation of the strawberry pathogen Phytophthora fragariae indicates pathogenicity is determined by transcriptional variation in three key races.</title>
        <authorList>
            <person name="Adams T.M."/>
            <person name="Armitage A.D."/>
            <person name="Sobczyk M.K."/>
            <person name="Bates H.J."/>
            <person name="Dunwell J.M."/>
            <person name="Nellist C.F."/>
            <person name="Harrison R.J."/>
        </authorList>
    </citation>
    <scope>NUCLEOTIDE SEQUENCE [LARGE SCALE GENOMIC DNA]</scope>
    <source>
        <strain evidence="2 3">SCRP333</strain>
    </source>
</reference>
<keyword evidence="3" id="KW-1185">Reference proteome</keyword>
<feature type="region of interest" description="Disordered" evidence="1">
    <location>
        <begin position="278"/>
        <end position="297"/>
    </location>
</feature>
<gene>
    <name evidence="2" type="ORF">PR003_g12498</name>
</gene>
<feature type="compositionally biased region" description="Low complexity" evidence="1">
    <location>
        <begin position="32"/>
        <end position="47"/>
    </location>
</feature>
<comment type="caution">
    <text evidence="2">The sequence shown here is derived from an EMBL/GenBank/DDBJ whole genome shotgun (WGS) entry which is preliminary data.</text>
</comment>
<protein>
    <submittedName>
        <fullName evidence="2">Uncharacterized protein</fullName>
    </submittedName>
</protein>
<evidence type="ECO:0000313" key="3">
    <source>
        <dbReference type="Proteomes" id="UP000434957"/>
    </source>
</evidence>
<dbReference type="Pfam" id="PF14223">
    <property type="entry name" value="Retrotran_gag_2"/>
    <property type="match status" value="1"/>
</dbReference>
<evidence type="ECO:0000256" key="1">
    <source>
        <dbReference type="SAM" id="MobiDB-lite"/>
    </source>
</evidence>